<dbReference type="Proteomes" id="UP000240971">
    <property type="component" value="Unassembled WGS sequence"/>
</dbReference>
<reference evidence="2 3" key="1">
    <citation type="submission" date="2018-03" db="EMBL/GenBank/DDBJ databases">
        <title>Genomic Encyclopedia of Archaeal and Bacterial Type Strains, Phase II (KMG-II): from individual species to whole genera.</title>
        <authorList>
            <person name="Goeker M."/>
        </authorList>
    </citation>
    <scope>NUCLEOTIDE SEQUENCE [LARGE SCALE GENOMIC DNA]</scope>
    <source>
        <strain evidence="2 3">DSM 24859</strain>
    </source>
</reference>
<organism evidence="2 3">
    <name type="scientific">Chitinophaga niastensis</name>
    <dbReference type="NCBI Taxonomy" id="536980"/>
    <lineage>
        <taxon>Bacteria</taxon>
        <taxon>Pseudomonadati</taxon>
        <taxon>Bacteroidota</taxon>
        <taxon>Chitinophagia</taxon>
        <taxon>Chitinophagales</taxon>
        <taxon>Chitinophagaceae</taxon>
        <taxon>Chitinophaga</taxon>
    </lineage>
</organism>
<feature type="domain" description="Copper-binding protein MbnP-like" evidence="1">
    <location>
        <begin position="41"/>
        <end position="236"/>
    </location>
</feature>
<dbReference type="EMBL" id="PYAW01000003">
    <property type="protein sequence ID" value="PSL46780.1"/>
    <property type="molecule type" value="Genomic_DNA"/>
</dbReference>
<gene>
    <name evidence="2" type="ORF">CLV51_103762</name>
</gene>
<accession>A0A2P8HKT4</accession>
<keyword evidence="3" id="KW-1185">Reference proteome</keyword>
<comment type="caution">
    <text evidence="2">The sequence shown here is derived from an EMBL/GenBank/DDBJ whole genome shotgun (WGS) entry which is preliminary data.</text>
</comment>
<dbReference type="InterPro" id="IPR046863">
    <property type="entry name" value="MbnP-like_dom"/>
</dbReference>
<protein>
    <recommendedName>
        <fullName evidence="1">Copper-binding protein MbnP-like domain-containing protein</fullName>
    </recommendedName>
</protein>
<dbReference type="OrthoDB" id="1422031at2"/>
<proteinExistence type="predicted"/>
<dbReference type="Pfam" id="PF20243">
    <property type="entry name" value="MbnP"/>
    <property type="match status" value="1"/>
</dbReference>
<evidence type="ECO:0000313" key="2">
    <source>
        <dbReference type="EMBL" id="PSL46780.1"/>
    </source>
</evidence>
<dbReference type="RefSeq" id="WP_106529536.1">
    <property type="nucleotide sequence ID" value="NZ_PYAW01000003.1"/>
</dbReference>
<evidence type="ECO:0000313" key="3">
    <source>
        <dbReference type="Proteomes" id="UP000240971"/>
    </source>
</evidence>
<dbReference type="AlphaFoldDB" id="A0A2P8HKT4"/>
<evidence type="ECO:0000259" key="1">
    <source>
        <dbReference type="Pfam" id="PF20243"/>
    </source>
</evidence>
<name>A0A2P8HKT4_CHINA</name>
<sequence>MILRIFVFYPCWFLMLNCWCASLTNSYRSEPITQIPAEISSLQLSITHMMHNQPLILKTVEYRNPSGESFTITRFRYFLSNFSLETAAGKMITLPAAYFLVDEANDTTKLIKLNSVPTGTYKSIRFLIGVDSIRNVSGAQSGALAAETGMFWTWNSGYIMAKMEGFAPAVASPTHEFLFHVGGYKTSDNVLKYVSLSFPQPVVVSRDKQPQINILADAGKWFAPDTISFKNVAVIMAPGVNARKVAANYQEMFTVKNIAN</sequence>